<evidence type="ECO:0000256" key="2">
    <source>
        <dbReference type="ARBA" id="ARBA00006972"/>
    </source>
</evidence>
<dbReference type="OrthoDB" id="10249988at2759"/>
<evidence type="ECO:0000259" key="13">
    <source>
        <dbReference type="Pfam" id="PF01217"/>
    </source>
</evidence>
<evidence type="ECO:0000256" key="9">
    <source>
        <dbReference type="ARBA" id="ARBA00023136"/>
    </source>
</evidence>
<dbReference type="PANTHER" id="PTHR11043:SF0">
    <property type="entry name" value="COATOMER SUBUNIT ZETA"/>
    <property type="match status" value="1"/>
</dbReference>
<dbReference type="GO" id="GO:0006890">
    <property type="term" value="P:retrograde vesicle-mediated transport, Golgi to endoplasmic reticulum"/>
    <property type="evidence" value="ECO:0007669"/>
    <property type="project" value="UniProtKB-UniRule"/>
</dbReference>
<proteinExistence type="inferred from homology"/>
<dbReference type="SUPFAM" id="SSF64356">
    <property type="entry name" value="SNARE-like"/>
    <property type="match status" value="1"/>
</dbReference>
<comment type="caution">
    <text evidence="14">The sequence shown here is derived from an EMBL/GenBank/DDBJ whole genome shotgun (WGS) entry which is preliminary data.</text>
</comment>
<dbReference type="EMBL" id="JACGCM010001281">
    <property type="protein sequence ID" value="KAF6157219.1"/>
    <property type="molecule type" value="Genomic_DNA"/>
</dbReference>
<dbReference type="Gene3D" id="3.30.450.60">
    <property type="match status" value="1"/>
</dbReference>
<reference evidence="14 15" key="1">
    <citation type="journal article" date="2020" name="IScience">
        <title>Genome Sequencing of the Endangered Kingdonia uniflora (Circaeasteraceae, Ranunculales) Reveals Potential Mechanisms of Evolutionary Specialization.</title>
        <authorList>
            <person name="Sun Y."/>
            <person name="Deng T."/>
            <person name="Zhang A."/>
            <person name="Moore M.J."/>
            <person name="Landis J.B."/>
            <person name="Lin N."/>
            <person name="Zhang H."/>
            <person name="Zhang X."/>
            <person name="Huang J."/>
            <person name="Zhang X."/>
            <person name="Sun H."/>
            <person name="Wang H."/>
        </authorList>
    </citation>
    <scope>NUCLEOTIDE SEQUENCE [LARGE SCALE GENOMIC DNA]</scope>
    <source>
        <strain evidence="14">TB1705</strain>
        <tissue evidence="14">Leaf</tissue>
    </source>
</reference>
<dbReference type="AlphaFoldDB" id="A0A7J7MQK7"/>
<dbReference type="InterPro" id="IPR039652">
    <property type="entry name" value="Coatomer_zeta"/>
</dbReference>
<comment type="similarity">
    <text evidence="2 12">Belongs to the adaptor complexes small subunit family.</text>
</comment>
<evidence type="ECO:0000313" key="15">
    <source>
        <dbReference type="Proteomes" id="UP000541444"/>
    </source>
</evidence>
<keyword evidence="7 12" id="KW-0653">Protein transport</keyword>
<evidence type="ECO:0000256" key="1">
    <source>
        <dbReference type="ARBA" id="ARBA00004255"/>
    </source>
</evidence>
<keyword evidence="5 12" id="KW-0963">Cytoplasm</keyword>
<name>A0A7J7MQK7_9MAGN</name>
<keyword evidence="10 12" id="KW-0968">Cytoplasmic vesicle</keyword>
<evidence type="ECO:0000256" key="4">
    <source>
        <dbReference type="ARBA" id="ARBA00022448"/>
    </source>
</evidence>
<evidence type="ECO:0000256" key="6">
    <source>
        <dbReference type="ARBA" id="ARBA00022892"/>
    </source>
</evidence>
<gene>
    <name evidence="14" type="ORF">GIB67_041680</name>
</gene>
<keyword evidence="6 12" id="KW-0931">ER-Golgi transport</keyword>
<protein>
    <recommendedName>
        <fullName evidence="12">Coatomer subunit zeta</fullName>
    </recommendedName>
</protein>
<dbReference type="InterPro" id="IPR022775">
    <property type="entry name" value="AP_mu_sigma_su"/>
</dbReference>
<evidence type="ECO:0000256" key="7">
    <source>
        <dbReference type="ARBA" id="ARBA00022927"/>
    </source>
</evidence>
<dbReference type="GO" id="GO:0006891">
    <property type="term" value="P:intra-Golgi vesicle-mediated transport"/>
    <property type="evidence" value="ECO:0007669"/>
    <property type="project" value="TreeGrafter"/>
</dbReference>
<evidence type="ECO:0000256" key="11">
    <source>
        <dbReference type="ARBA" id="ARBA00045555"/>
    </source>
</evidence>
<evidence type="ECO:0000256" key="5">
    <source>
        <dbReference type="ARBA" id="ARBA00022490"/>
    </source>
</evidence>
<comment type="function">
    <text evidence="11">The coatomer is a cytosolic protein complex that binds to dilysine motifs and reversibly associates with Golgi non-clathrin-coated vesicles, which further mediate biosynthetic protein transport from the ER, via the Golgi up to the trans Golgi network. Coatomer complex is required for budding from Golgi membranes, and is essential for the retrograde Golgi-to-ER transport of dilysine-tagged proteins. The zeta subunit may be involved in regulating the coat assembly and, hence, the rate of biosynthetic protein transport due to its association-dissociation properties with the coatomer complex.</text>
</comment>
<organism evidence="14 15">
    <name type="scientific">Kingdonia uniflora</name>
    <dbReference type="NCBI Taxonomy" id="39325"/>
    <lineage>
        <taxon>Eukaryota</taxon>
        <taxon>Viridiplantae</taxon>
        <taxon>Streptophyta</taxon>
        <taxon>Embryophyta</taxon>
        <taxon>Tracheophyta</taxon>
        <taxon>Spermatophyta</taxon>
        <taxon>Magnoliopsida</taxon>
        <taxon>Ranunculales</taxon>
        <taxon>Circaeasteraceae</taxon>
        <taxon>Kingdonia</taxon>
    </lineage>
</organism>
<dbReference type="Proteomes" id="UP000541444">
    <property type="component" value="Unassembled WGS sequence"/>
</dbReference>
<keyword evidence="9 12" id="KW-0472">Membrane</keyword>
<evidence type="ECO:0000256" key="8">
    <source>
        <dbReference type="ARBA" id="ARBA00023034"/>
    </source>
</evidence>
<evidence type="ECO:0000313" key="14">
    <source>
        <dbReference type="EMBL" id="KAF6157219.1"/>
    </source>
</evidence>
<feature type="domain" description="AP complex mu/sigma subunit" evidence="13">
    <location>
        <begin position="6"/>
        <end position="80"/>
    </location>
</feature>
<dbReference type="Pfam" id="PF01217">
    <property type="entry name" value="Clat_adaptor_s"/>
    <property type="match status" value="1"/>
</dbReference>
<evidence type="ECO:0000256" key="12">
    <source>
        <dbReference type="RuleBase" id="RU366053"/>
    </source>
</evidence>
<keyword evidence="4 12" id="KW-0813">Transport</keyword>
<dbReference type="InterPro" id="IPR011012">
    <property type="entry name" value="Longin-like_dom_sf"/>
</dbReference>
<keyword evidence="15" id="KW-1185">Reference proteome</keyword>
<accession>A0A7J7MQK7</accession>
<evidence type="ECO:0000256" key="3">
    <source>
        <dbReference type="ARBA" id="ARBA00011775"/>
    </source>
</evidence>
<dbReference type="GO" id="GO:0000139">
    <property type="term" value="C:Golgi membrane"/>
    <property type="evidence" value="ECO:0007669"/>
    <property type="project" value="UniProtKB-SubCell"/>
</dbReference>
<keyword evidence="8 12" id="KW-0333">Golgi apparatus</keyword>
<evidence type="ECO:0000256" key="10">
    <source>
        <dbReference type="ARBA" id="ARBA00023329"/>
    </source>
</evidence>
<dbReference type="GO" id="GO:0006886">
    <property type="term" value="P:intracellular protein transport"/>
    <property type="evidence" value="ECO:0007669"/>
    <property type="project" value="TreeGrafter"/>
</dbReference>
<dbReference type="GO" id="GO:0030126">
    <property type="term" value="C:COPI vesicle coat"/>
    <property type="evidence" value="ECO:0007669"/>
    <property type="project" value="UniProtKB-UniRule"/>
</dbReference>
<comment type="subcellular location">
    <subcellularLocation>
        <location evidence="12">Cytoplasm</location>
    </subcellularLocation>
    <subcellularLocation>
        <location evidence="1 12">Golgi apparatus membrane</location>
        <topology evidence="1 12">Peripheral membrane protein</topology>
        <orientation evidence="1 12">Cytoplasmic side</orientation>
    </subcellularLocation>
    <subcellularLocation>
        <location evidence="12">Cytoplasmic vesicle</location>
        <location evidence="12">COPI-coated vesicle membrane</location>
        <topology evidence="12">Peripheral membrane protein</topology>
        <orientation evidence="12">Cytoplasmic side</orientation>
    </subcellularLocation>
</comment>
<comment type="subunit">
    <text evidence="3 12">Oligomeric complex that consists of at least the alpha, beta, beta', gamma, delta, epsilon and zeta subunits.</text>
</comment>
<sequence>MVFTAEVTMFEDKVVVYRFIQDLNIFVTGGDEENELILATVLQGFFDAVCSLLGNNVDKRGALENLNVIYLCLDEIADGGYG</sequence>
<dbReference type="PANTHER" id="PTHR11043">
    <property type="entry name" value="ZETA-COAT PROTEIN"/>
    <property type="match status" value="1"/>
</dbReference>